<evidence type="ECO:0000259" key="3">
    <source>
        <dbReference type="Pfam" id="PF16335"/>
    </source>
</evidence>
<dbReference type="PROSITE" id="PS51257">
    <property type="entry name" value="PROKAR_LIPOPROTEIN"/>
    <property type="match status" value="1"/>
</dbReference>
<dbReference type="InterPro" id="IPR032514">
    <property type="entry name" value="GtaA_central"/>
</dbReference>
<dbReference type="InterPro" id="IPR052743">
    <property type="entry name" value="Glutaminase_GtaA"/>
</dbReference>
<dbReference type="PANTHER" id="PTHR31987:SF1">
    <property type="entry name" value="GLUTAMINASE A"/>
    <property type="match status" value="1"/>
</dbReference>
<dbReference type="InterPro" id="IPR032515">
    <property type="entry name" value="DUF4964"/>
</dbReference>
<dbReference type="Pfam" id="PF16334">
    <property type="entry name" value="DUF4964"/>
    <property type="match status" value="1"/>
</dbReference>
<dbReference type="InterPro" id="IPR008979">
    <property type="entry name" value="Galactose-bd-like_sf"/>
</dbReference>
<protein>
    <submittedName>
        <fullName evidence="5">DUF4965 domain-containing protein</fullName>
    </submittedName>
</protein>
<dbReference type="EMBL" id="JADIMB010000116">
    <property type="protein sequence ID" value="MBO8471678.1"/>
    <property type="molecule type" value="Genomic_DNA"/>
</dbReference>
<organism evidence="5 6">
    <name type="scientific">Candidatus Cryptobacteroides faecavium</name>
    <dbReference type="NCBI Taxonomy" id="2840762"/>
    <lineage>
        <taxon>Bacteria</taxon>
        <taxon>Pseudomonadati</taxon>
        <taxon>Bacteroidota</taxon>
        <taxon>Bacteroidia</taxon>
        <taxon>Bacteroidales</taxon>
        <taxon>Candidatus Cryptobacteroides</taxon>
    </lineage>
</organism>
<dbReference type="SUPFAM" id="SSF48208">
    <property type="entry name" value="Six-hairpin glycosidases"/>
    <property type="match status" value="1"/>
</dbReference>
<reference evidence="5" key="2">
    <citation type="journal article" date="2021" name="PeerJ">
        <title>Extensive microbial diversity within the chicken gut microbiome revealed by metagenomics and culture.</title>
        <authorList>
            <person name="Gilroy R."/>
            <person name="Ravi A."/>
            <person name="Getino M."/>
            <person name="Pursley I."/>
            <person name="Horton D.L."/>
            <person name="Alikhan N.F."/>
            <person name="Baker D."/>
            <person name="Gharbi K."/>
            <person name="Hall N."/>
            <person name="Watson M."/>
            <person name="Adriaenssens E.M."/>
            <person name="Foster-Nyarko E."/>
            <person name="Jarju S."/>
            <person name="Secka A."/>
            <person name="Antonio M."/>
            <person name="Oren A."/>
            <person name="Chaudhuri R.R."/>
            <person name="La Ragione R."/>
            <person name="Hildebrand F."/>
            <person name="Pallen M.J."/>
        </authorList>
    </citation>
    <scope>NUCLEOTIDE SEQUENCE</scope>
    <source>
        <strain evidence="5">B2-22910</strain>
    </source>
</reference>
<dbReference type="Pfam" id="PF16335">
    <property type="entry name" value="GtaA_6_Hairpin"/>
    <property type="match status" value="1"/>
</dbReference>
<evidence type="ECO:0000259" key="2">
    <source>
        <dbReference type="Pfam" id="PF16334"/>
    </source>
</evidence>
<feature type="domain" description="Glutaminase A N-terminal" evidence="4">
    <location>
        <begin position="259"/>
        <end position="478"/>
    </location>
</feature>
<evidence type="ECO:0000313" key="6">
    <source>
        <dbReference type="Proteomes" id="UP000823603"/>
    </source>
</evidence>
<dbReference type="InterPro" id="IPR033433">
    <property type="entry name" value="GtaA_N"/>
</dbReference>
<dbReference type="Gene3D" id="2.60.120.260">
    <property type="entry name" value="Galactose-binding domain-like"/>
    <property type="match status" value="1"/>
</dbReference>
<sequence length="831" mass="93355">MKHKLLLGLLPIAGIMASCSSQASFEVTKNDLRAPAWPLVTIDPYTSAWSMSDNLYDGSVKHWTGKDFPLIGALMVDGKSYRFMGTEDIELTPVVPTSQQGQWYGKYTYRKPAGNWTSPDFNDSSWKEAQGAFGTVDSEPIAKTNWTTPAIWVRRTFNLDQDLSGHNVYLEFCNDDDAVFYINGIKVHDTGAVCHKNEVVKIPQEAAATLKKGRNIITAECKNPVANGLLDFGILVQKELHTALEATAVQTSVDVQAMQTHYTFTCGPVDLALTFTAPLFQDDLDLVSRPVNYISYTVTSNDGKEHDVRLYMEASPRWALDQPYQECTSETFTDGDLVFVKSGSKEQNILAKKGDDLRIDWGYFYLATDKKNTSAAIGSSDDLRKAFVEGSSLPASVSGENSNAKMAFVTDLGNKDNASGKFLIGYDDIYSIQYFGQNLRPYWNADGNVSILEMFHQADAQYSELVGKCYAFDSRLMKEATAAGGKEYADLCALAYRHIMAAHKLVKSPDGELMWLSKENNSNGCIGTVDLTYPSSPIFLYYNPELAKAMMNHIFYYSESGKWTKPFAAHDIGTYPLANGQVYGGDMPIEESGNMIILTAAVSYVLNDASYAQKHWETLTTWTDYLVEFGLDPANQLCTDDFAGHFAHNVNLSAKAIVAIASYGMMAEMLGKADIAEKYTAIAKDYAQKWMQNADDGDHYRLTFDKPGTWSQKYNIVWDKLLGLDLFPKEVYEKEVAWYLEHQNEYGLPLDNRETYTKTDWIMWTATLADDMETFQAFIHPVHKFFNETVDRVPMSDWIWTDKPNFRGFKARSVVGGYYIKMLEDKLENKQ</sequence>
<comment type="caution">
    <text evidence="5">The sequence shown here is derived from an EMBL/GenBank/DDBJ whole genome shotgun (WGS) entry which is preliminary data.</text>
</comment>
<evidence type="ECO:0000259" key="4">
    <source>
        <dbReference type="Pfam" id="PF17168"/>
    </source>
</evidence>
<proteinExistence type="predicted"/>
<dbReference type="GO" id="GO:0005975">
    <property type="term" value="P:carbohydrate metabolic process"/>
    <property type="evidence" value="ECO:0007669"/>
    <property type="project" value="InterPro"/>
</dbReference>
<dbReference type="Pfam" id="PF17168">
    <property type="entry name" value="DUF5127"/>
    <property type="match status" value="1"/>
</dbReference>
<feature type="chain" id="PRO_5039644746" evidence="1">
    <location>
        <begin position="24"/>
        <end position="831"/>
    </location>
</feature>
<dbReference type="AlphaFoldDB" id="A0A9D9NFV0"/>
<keyword evidence="1" id="KW-0732">Signal</keyword>
<feature type="domain" description="Glutaminase A central" evidence="3">
    <location>
        <begin position="485"/>
        <end position="821"/>
    </location>
</feature>
<evidence type="ECO:0000313" key="5">
    <source>
        <dbReference type="EMBL" id="MBO8471678.1"/>
    </source>
</evidence>
<feature type="signal peptide" evidence="1">
    <location>
        <begin position="1"/>
        <end position="23"/>
    </location>
</feature>
<gene>
    <name evidence="5" type="ORF">IAB82_07800</name>
</gene>
<feature type="domain" description="DUF4964" evidence="2">
    <location>
        <begin position="17"/>
        <end position="96"/>
    </location>
</feature>
<name>A0A9D9NFV0_9BACT</name>
<dbReference type="PANTHER" id="PTHR31987">
    <property type="entry name" value="GLUTAMINASE A-RELATED"/>
    <property type="match status" value="1"/>
</dbReference>
<evidence type="ECO:0000256" key="1">
    <source>
        <dbReference type="SAM" id="SignalP"/>
    </source>
</evidence>
<reference evidence="5" key="1">
    <citation type="submission" date="2020-10" db="EMBL/GenBank/DDBJ databases">
        <authorList>
            <person name="Gilroy R."/>
        </authorList>
    </citation>
    <scope>NUCLEOTIDE SEQUENCE</scope>
    <source>
        <strain evidence="5">B2-22910</strain>
    </source>
</reference>
<dbReference type="Proteomes" id="UP000823603">
    <property type="component" value="Unassembled WGS sequence"/>
</dbReference>
<dbReference type="SUPFAM" id="SSF49785">
    <property type="entry name" value="Galactose-binding domain-like"/>
    <property type="match status" value="1"/>
</dbReference>
<dbReference type="InterPro" id="IPR008928">
    <property type="entry name" value="6-hairpin_glycosidase_sf"/>
</dbReference>
<accession>A0A9D9NFV0</accession>